<gene>
    <name evidence="1" type="ORF">ACOF00016_LOCUS4567</name>
</gene>
<dbReference type="InterPro" id="IPR013783">
    <property type="entry name" value="Ig-like_fold"/>
</dbReference>
<dbReference type="GO" id="GO:0005929">
    <property type="term" value="C:cilium"/>
    <property type="evidence" value="ECO:0007669"/>
    <property type="project" value="TreeGrafter"/>
</dbReference>
<dbReference type="Gene3D" id="2.60.40.10">
    <property type="entry name" value="Immunoglobulins"/>
    <property type="match status" value="1"/>
</dbReference>
<accession>A0A7S3L1K6</accession>
<dbReference type="PANTHER" id="PTHR45912:SF3">
    <property type="entry name" value="CILIA- AND FLAGELLA-ASSOCIATED PROTEIN 47"/>
    <property type="match status" value="1"/>
</dbReference>
<proteinExistence type="predicted"/>
<evidence type="ECO:0000313" key="1">
    <source>
        <dbReference type="EMBL" id="CAE0406729.1"/>
    </source>
</evidence>
<dbReference type="GO" id="GO:0060271">
    <property type="term" value="P:cilium assembly"/>
    <property type="evidence" value="ECO:0007669"/>
    <property type="project" value="TreeGrafter"/>
</dbReference>
<reference evidence="1" key="1">
    <citation type="submission" date="2021-01" db="EMBL/GenBank/DDBJ databases">
        <authorList>
            <person name="Corre E."/>
            <person name="Pelletier E."/>
            <person name="Niang G."/>
            <person name="Scheremetjew M."/>
            <person name="Finn R."/>
            <person name="Kale V."/>
            <person name="Holt S."/>
            <person name="Cochrane G."/>
            <person name="Meng A."/>
            <person name="Brown T."/>
            <person name="Cohen L."/>
        </authorList>
    </citation>
    <scope>NUCLEOTIDE SEQUENCE</scope>
    <source>
        <strain evidence="1">CCMP127</strain>
    </source>
</reference>
<dbReference type="EMBL" id="HBIM01005365">
    <property type="protein sequence ID" value="CAE0406729.1"/>
    <property type="molecule type" value="Transcribed_RNA"/>
</dbReference>
<dbReference type="AlphaFoldDB" id="A0A7S3L1K6"/>
<dbReference type="PANTHER" id="PTHR45912">
    <property type="entry name" value="CILIA- AND FLAGELLA-ASSOCIATED PROTEIN 47"/>
    <property type="match status" value="1"/>
</dbReference>
<organism evidence="1">
    <name type="scientific">Amphora coffeiformis</name>
    <dbReference type="NCBI Taxonomy" id="265554"/>
    <lineage>
        <taxon>Eukaryota</taxon>
        <taxon>Sar</taxon>
        <taxon>Stramenopiles</taxon>
        <taxon>Ochrophyta</taxon>
        <taxon>Bacillariophyta</taxon>
        <taxon>Bacillariophyceae</taxon>
        <taxon>Bacillariophycidae</taxon>
        <taxon>Thalassiophysales</taxon>
        <taxon>Catenulaceae</taxon>
        <taxon>Amphora</taxon>
    </lineage>
</organism>
<name>A0A7S3L1K6_9STRA</name>
<sequence length="310" mass="34812">MVDPIWCHPPLLHYFCRRSFSSSSSSVAATTTTTTTTQVFGYLDDLSKELYAPDGSSSREEVDTEKMNMNKEQIDRYGVGSWEGFVDFDEFDGGDGQMGVAGDGNKGLEKEWQGSAEMAKSKTMSAKNAWGKSTGYADELIKKGVDTARAQQMENWKNQQEVLAARKQQRWMTEEFDKKAAAGEEDWRNLSKYSGERLADTDLDQQLGDIKPGDKIYHHIQLSSRVGRPEIMEFDITNSFMGYSDFRARFTPETGADWSVEPTEGSLNGRSATEFTVKYRPQNPGTTSGYLVIETEDDKWTFQVTGQASM</sequence>
<protein>
    <submittedName>
        <fullName evidence="1">Uncharacterized protein</fullName>
    </submittedName>
</protein>